<keyword evidence="1" id="KW-0805">Transcription regulation</keyword>
<name>A0ABQ2GW12_9DEIO</name>
<evidence type="ECO:0000313" key="5">
    <source>
        <dbReference type="EMBL" id="GGM16083.1"/>
    </source>
</evidence>
<dbReference type="PROSITE" id="PS51078">
    <property type="entry name" value="ICLR_ED"/>
    <property type="match status" value="1"/>
</dbReference>
<dbReference type="Proteomes" id="UP000661918">
    <property type="component" value="Unassembled WGS sequence"/>
</dbReference>
<dbReference type="InterPro" id="IPR036390">
    <property type="entry name" value="WH_DNA-bd_sf"/>
</dbReference>
<dbReference type="RefSeq" id="WP_188904764.1">
    <property type="nucleotide sequence ID" value="NZ_BMOM01000024.1"/>
</dbReference>
<keyword evidence="3" id="KW-0804">Transcription</keyword>
<sequence>MTQTTRDVPRYLIQSAALTLEVLLVFGRPPYRYTPSEMAQQLDLDRNQAFRCLRTLQHVGFIRLDEDDRFVLTKLVDQLATASQPQPTLVGAAQDFMDEVSQTTGETVNLFVLDGDQLSCVDHRDGVRPVRLVTEPGRRIPLHAGACPKAVLAFLSAAEQDTVLTQLPDLPRFTARTELDPEVLRQELEFIRLRGYAISDLDIDEEARGVGAPIFNAAGQVIGAISVGGPASRMTPQRLAELGNLIRSAAQRISRQLGQNRQLLFPLE</sequence>
<dbReference type="Pfam" id="PF01614">
    <property type="entry name" value="IclR_C"/>
    <property type="match status" value="1"/>
</dbReference>
<dbReference type="Pfam" id="PF09339">
    <property type="entry name" value="HTH_IclR"/>
    <property type="match status" value="1"/>
</dbReference>
<keyword evidence="6" id="KW-1185">Reference proteome</keyword>
<dbReference type="Gene3D" id="1.10.10.10">
    <property type="entry name" value="Winged helix-like DNA-binding domain superfamily/Winged helix DNA-binding domain"/>
    <property type="match status" value="1"/>
</dbReference>
<dbReference type="PANTHER" id="PTHR30136">
    <property type="entry name" value="HELIX-TURN-HELIX TRANSCRIPTIONAL REGULATOR, ICLR FAMILY"/>
    <property type="match status" value="1"/>
</dbReference>
<dbReference type="PANTHER" id="PTHR30136:SF35">
    <property type="entry name" value="HTH-TYPE TRANSCRIPTIONAL REGULATOR RV1719"/>
    <property type="match status" value="1"/>
</dbReference>
<dbReference type="SUPFAM" id="SSF55781">
    <property type="entry name" value="GAF domain-like"/>
    <property type="match status" value="1"/>
</dbReference>
<accession>A0ABQ2GW12</accession>
<dbReference type="SUPFAM" id="SSF46785">
    <property type="entry name" value="Winged helix' DNA-binding domain"/>
    <property type="match status" value="1"/>
</dbReference>
<evidence type="ECO:0000256" key="2">
    <source>
        <dbReference type="ARBA" id="ARBA00023125"/>
    </source>
</evidence>
<keyword evidence="2" id="KW-0238">DNA-binding</keyword>
<feature type="domain" description="IclR-ED" evidence="4">
    <location>
        <begin position="75"/>
        <end position="259"/>
    </location>
</feature>
<proteinExistence type="predicted"/>
<dbReference type="SMART" id="SM00346">
    <property type="entry name" value="HTH_ICLR"/>
    <property type="match status" value="1"/>
</dbReference>
<evidence type="ECO:0000259" key="4">
    <source>
        <dbReference type="PROSITE" id="PS51078"/>
    </source>
</evidence>
<protein>
    <submittedName>
        <fullName evidence="5">IclR family transcriptional regulator</fullName>
    </submittedName>
</protein>
<reference evidence="6" key="1">
    <citation type="journal article" date="2019" name="Int. J. Syst. Evol. Microbiol.">
        <title>The Global Catalogue of Microorganisms (GCM) 10K type strain sequencing project: providing services to taxonomists for standard genome sequencing and annotation.</title>
        <authorList>
            <consortium name="The Broad Institute Genomics Platform"/>
            <consortium name="The Broad Institute Genome Sequencing Center for Infectious Disease"/>
            <person name="Wu L."/>
            <person name="Ma J."/>
        </authorList>
    </citation>
    <scope>NUCLEOTIDE SEQUENCE [LARGE SCALE GENOMIC DNA]</scope>
    <source>
        <strain evidence="6">JCM 15443</strain>
    </source>
</reference>
<dbReference type="InterPro" id="IPR005471">
    <property type="entry name" value="Tscrpt_reg_IclR_N"/>
</dbReference>
<dbReference type="InterPro" id="IPR014757">
    <property type="entry name" value="Tscrpt_reg_IclR_C"/>
</dbReference>
<dbReference type="EMBL" id="BMOM01000024">
    <property type="protein sequence ID" value="GGM16083.1"/>
    <property type="molecule type" value="Genomic_DNA"/>
</dbReference>
<comment type="caution">
    <text evidence="5">The sequence shown here is derived from an EMBL/GenBank/DDBJ whole genome shotgun (WGS) entry which is preliminary data.</text>
</comment>
<evidence type="ECO:0000313" key="6">
    <source>
        <dbReference type="Proteomes" id="UP000661918"/>
    </source>
</evidence>
<dbReference type="InterPro" id="IPR050707">
    <property type="entry name" value="HTH_MetabolicPath_Reg"/>
</dbReference>
<dbReference type="InterPro" id="IPR036388">
    <property type="entry name" value="WH-like_DNA-bd_sf"/>
</dbReference>
<gene>
    <name evidence="5" type="ORF">GCM10010841_25650</name>
</gene>
<evidence type="ECO:0000256" key="3">
    <source>
        <dbReference type="ARBA" id="ARBA00023163"/>
    </source>
</evidence>
<dbReference type="Gene3D" id="3.30.450.40">
    <property type="match status" value="1"/>
</dbReference>
<evidence type="ECO:0000256" key="1">
    <source>
        <dbReference type="ARBA" id="ARBA00023015"/>
    </source>
</evidence>
<dbReference type="InterPro" id="IPR029016">
    <property type="entry name" value="GAF-like_dom_sf"/>
</dbReference>
<organism evidence="5 6">
    <name type="scientific">Deinococcus aerophilus</name>
    <dbReference type="NCBI Taxonomy" id="522488"/>
    <lineage>
        <taxon>Bacteria</taxon>
        <taxon>Thermotogati</taxon>
        <taxon>Deinococcota</taxon>
        <taxon>Deinococci</taxon>
        <taxon>Deinococcales</taxon>
        <taxon>Deinococcaceae</taxon>
        <taxon>Deinococcus</taxon>
    </lineage>
</organism>